<dbReference type="Proteomes" id="UP000553343">
    <property type="component" value="Unassembled WGS sequence"/>
</dbReference>
<evidence type="ECO:0000313" key="3">
    <source>
        <dbReference type="EMBL" id="NWH03715.1"/>
    </source>
</evidence>
<dbReference type="Pfam" id="PF07929">
    <property type="entry name" value="PRiA4_ORF3"/>
    <property type="match status" value="1"/>
</dbReference>
<dbReference type="AlphaFoldDB" id="A0A850T4F3"/>
<gene>
    <name evidence="3" type="ORF">HXW94_01665</name>
</gene>
<dbReference type="InterPro" id="IPR012912">
    <property type="entry name" value="Plasmid_pRiA4b_Orf3-like"/>
</dbReference>
<feature type="region of interest" description="Disordered" evidence="1">
    <location>
        <begin position="138"/>
        <end position="157"/>
    </location>
</feature>
<dbReference type="Gene3D" id="3.10.290.30">
    <property type="entry name" value="MM3350-like"/>
    <property type="match status" value="1"/>
</dbReference>
<evidence type="ECO:0000313" key="4">
    <source>
        <dbReference type="Proteomes" id="UP000553343"/>
    </source>
</evidence>
<feature type="compositionally biased region" description="Acidic residues" evidence="1">
    <location>
        <begin position="148"/>
        <end position="157"/>
    </location>
</feature>
<evidence type="ECO:0000256" key="1">
    <source>
        <dbReference type="SAM" id="MobiDB-lite"/>
    </source>
</evidence>
<feature type="domain" description="Plasmid pRiA4b Orf3-like" evidence="2">
    <location>
        <begin position="12"/>
        <end position="145"/>
    </location>
</feature>
<protein>
    <submittedName>
        <fullName evidence="3">Plasmid pRiA4b ORF-3 family protein</fullName>
    </submittedName>
</protein>
<dbReference type="RefSeq" id="WP_178365169.1">
    <property type="nucleotide sequence ID" value="NZ_JACADJ010000003.1"/>
</dbReference>
<comment type="caution">
    <text evidence="3">The sequence shown here is derived from an EMBL/GenBank/DDBJ whole genome shotgun (WGS) entry which is preliminary data.</text>
</comment>
<proteinExistence type="predicted"/>
<sequence>MNNGKNRKDVIWTLRVKLPLYESDCIRIFEIPSNANFLDLHEAIQRAVNFDNDHLFEFYIGRRPGHRAYPVGQEPEWETFNPDNVYKKIRISDVWPVPKGMKVFYLFDFGDNWTFHITKTRHKDKPVQPGVSYPRVIDAKGEAPEQYPDWDDDWEDE</sequence>
<dbReference type="PANTHER" id="PTHR41878">
    <property type="entry name" value="LEXA REPRESSOR-RELATED"/>
    <property type="match status" value="1"/>
</dbReference>
<accession>A0A850T4F3</accession>
<dbReference type="InterPro" id="IPR024047">
    <property type="entry name" value="MM3350-like_sf"/>
</dbReference>
<name>A0A850T4F3_9BACT</name>
<dbReference type="PANTHER" id="PTHR41878:SF1">
    <property type="entry name" value="TNPR PROTEIN"/>
    <property type="match status" value="1"/>
</dbReference>
<dbReference type="SUPFAM" id="SSF159941">
    <property type="entry name" value="MM3350-like"/>
    <property type="match status" value="1"/>
</dbReference>
<evidence type="ECO:0000259" key="2">
    <source>
        <dbReference type="Pfam" id="PF07929"/>
    </source>
</evidence>
<dbReference type="EMBL" id="JACADJ010000003">
    <property type="protein sequence ID" value="NWH03715.1"/>
    <property type="molecule type" value="Genomic_DNA"/>
</dbReference>
<organism evidence="3 4">
    <name type="scientific">Desulfobacter latus</name>
    <dbReference type="NCBI Taxonomy" id="2292"/>
    <lineage>
        <taxon>Bacteria</taxon>
        <taxon>Pseudomonadati</taxon>
        <taxon>Thermodesulfobacteriota</taxon>
        <taxon>Desulfobacteria</taxon>
        <taxon>Desulfobacterales</taxon>
        <taxon>Desulfobacteraceae</taxon>
        <taxon>Desulfobacter</taxon>
    </lineage>
</organism>
<reference evidence="3 4" key="1">
    <citation type="submission" date="2020-06" db="EMBL/GenBank/DDBJ databases">
        <title>High-quality draft genome of sulfate reducer Desulfobacter latus type strain AcrS2 isolated from marine sediment.</title>
        <authorList>
            <person name="Hoppe M."/>
            <person name="Larsen C.K."/>
            <person name="Marshall I.P.G."/>
            <person name="Schramm A."/>
            <person name="Marietou A.G."/>
        </authorList>
    </citation>
    <scope>NUCLEOTIDE SEQUENCE [LARGE SCALE GENOMIC DNA]</scope>
    <source>
        <strain evidence="3 4">AcRS2</strain>
    </source>
</reference>
<keyword evidence="4" id="KW-1185">Reference proteome</keyword>